<dbReference type="EMBL" id="VDMQ01000004">
    <property type="protein sequence ID" value="TNM55338.1"/>
    <property type="molecule type" value="Genomic_DNA"/>
</dbReference>
<proteinExistence type="predicted"/>
<accession>A0A5C4X2A7</accession>
<gene>
    <name evidence="1" type="ORF">FHQ09_09060</name>
</gene>
<protein>
    <submittedName>
        <fullName evidence="1">Uncharacterized protein</fullName>
    </submittedName>
</protein>
<comment type="caution">
    <text evidence="1">The sequence shown here is derived from an EMBL/GenBank/DDBJ whole genome shotgun (WGS) entry which is preliminary data.</text>
</comment>
<evidence type="ECO:0000313" key="1">
    <source>
        <dbReference type="EMBL" id="TNM55338.1"/>
    </source>
</evidence>
<organism evidence="1 2">
    <name type="scientific">Brevibacterium sediminis</name>
    <dbReference type="NCBI Taxonomy" id="1857024"/>
    <lineage>
        <taxon>Bacteria</taxon>
        <taxon>Bacillati</taxon>
        <taxon>Actinomycetota</taxon>
        <taxon>Actinomycetes</taxon>
        <taxon>Micrococcales</taxon>
        <taxon>Brevibacteriaceae</taxon>
        <taxon>Brevibacterium</taxon>
    </lineage>
</organism>
<evidence type="ECO:0000313" key="2">
    <source>
        <dbReference type="Proteomes" id="UP000314223"/>
    </source>
</evidence>
<dbReference type="AlphaFoldDB" id="A0A5C4X2A7"/>
<sequence length="97" mass="10881">MDDETPETMRQWDSLSESHRHPKNLAVVAVKSLAFPDEHRCRVTILQDADCWNPVVSIVVETFEGGQRTIEIHEDDDPLSLAARVRATAELLITEGA</sequence>
<name>A0A5C4X2A7_9MICO</name>
<reference evidence="1 2" key="1">
    <citation type="submission" date="2019-06" db="EMBL/GenBank/DDBJ databases">
        <authorList>
            <person name="Mardanova A.M."/>
            <person name="Pudova D.S."/>
            <person name="Shagimardanova E.I."/>
            <person name="Gogoleva N.E."/>
            <person name="Lutfullin M.T."/>
            <person name="Hadieva G.F."/>
            <person name="Sharipova M.R."/>
        </authorList>
    </citation>
    <scope>NUCLEOTIDE SEQUENCE [LARGE SCALE GENOMIC DNA]</scope>
    <source>
        <strain evidence="1 2">MG-1</strain>
    </source>
</reference>
<dbReference type="RefSeq" id="WP_139468469.1">
    <property type="nucleotide sequence ID" value="NZ_VDMQ01000004.1"/>
</dbReference>
<dbReference type="Proteomes" id="UP000314223">
    <property type="component" value="Unassembled WGS sequence"/>
</dbReference>